<evidence type="ECO:0000313" key="14">
    <source>
        <dbReference type="Proteomes" id="UP000646053"/>
    </source>
</evidence>
<dbReference type="Proteomes" id="UP000646053">
    <property type="component" value="Unassembled WGS sequence"/>
</dbReference>
<comment type="caution">
    <text evidence="13">The sequence shown here is derived from an EMBL/GenBank/DDBJ whole genome shotgun (WGS) entry which is preliminary data.</text>
</comment>
<accession>A0A8J8CKM1</accession>
<evidence type="ECO:0000259" key="10">
    <source>
        <dbReference type="PROSITE" id="PS50109"/>
    </source>
</evidence>
<dbReference type="PROSITE" id="PS50894">
    <property type="entry name" value="HPT"/>
    <property type="match status" value="1"/>
</dbReference>
<dbReference type="Gene3D" id="1.20.120.160">
    <property type="entry name" value="HPT domain"/>
    <property type="match status" value="1"/>
</dbReference>
<dbReference type="PROSITE" id="PS50110">
    <property type="entry name" value="RESPONSE_REGULATORY"/>
    <property type="match status" value="1"/>
</dbReference>
<dbReference type="SMART" id="SM00448">
    <property type="entry name" value="REC"/>
    <property type="match status" value="1"/>
</dbReference>
<feature type="domain" description="Response regulatory" evidence="11">
    <location>
        <begin position="964"/>
        <end position="1081"/>
    </location>
</feature>
<dbReference type="GO" id="GO:0004673">
    <property type="term" value="F:protein histidine kinase activity"/>
    <property type="evidence" value="ECO:0007669"/>
    <property type="project" value="UniProtKB-EC"/>
</dbReference>
<dbReference type="InterPro" id="IPR011006">
    <property type="entry name" value="CheY-like_superfamily"/>
</dbReference>
<evidence type="ECO:0000256" key="3">
    <source>
        <dbReference type="ARBA" id="ARBA00022553"/>
    </source>
</evidence>
<evidence type="ECO:0000256" key="2">
    <source>
        <dbReference type="ARBA" id="ARBA00012438"/>
    </source>
</evidence>
<dbReference type="PANTHER" id="PTHR43395:SF1">
    <property type="entry name" value="CHEMOTAXIS PROTEIN CHEA"/>
    <property type="match status" value="1"/>
</dbReference>
<evidence type="ECO:0000259" key="12">
    <source>
        <dbReference type="PROSITE" id="PS50894"/>
    </source>
</evidence>
<dbReference type="Pfam" id="PF01627">
    <property type="entry name" value="Hpt"/>
    <property type="match status" value="1"/>
</dbReference>
<organism evidence="13 14">
    <name type="scientific">Myxacorys almedinensis A</name>
    <dbReference type="NCBI Taxonomy" id="2690445"/>
    <lineage>
        <taxon>Bacteria</taxon>
        <taxon>Bacillati</taxon>
        <taxon>Cyanobacteriota</taxon>
        <taxon>Cyanophyceae</taxon>
        <taxon>Leptolyngbyales</taxon>
        <taxon>Leptolyngbyaceae</taxon>
        <taxon>Myxacorys</taxon>
        <taxon>Myxacorys almedinensis</taxon>
    </lineage>
</organism>
<dbReference type="InterPro" id="IPR036641">
    <property type="entry name" value="HPT_dom_sf"/>
</dbReference>
<evidence type="ECO:0000313" key="13">
    <source>
        <dbReference type="EMBL" id="NDJ19684.1"/>
    </source>
</evidence>
<dbReference type="Gene3D" id="3.40.50.2300">
    <property type="match status" value="1"/>
</dbReference>
<dbReference type="InterPro" id="IPR001789">
    <property type="entry name" value="Sig_transdc_resp-reg_receiver"/>
</dbReference>
<feature type="region of interest" description="Disordered" evidence="9">
    <location>
        <begin position="358"/>
        <end position="402"/>
    </location>
</feature>
<feature type="region of interest" description="Disordered" evidence="9">
    <location>
        <begin position="261"/>
        <end position="292"/>
    </location>
</feature>
<dbReference type="Gene3D" id="3.30.565.10">
    <property type="entry name" value="Histidine kinase-like ATPase, C-terminal domain"/>
    <property type="match status" value="1"/>
</dbReference>
<dbReference type="RefSeq" id="WP_162425209.1">
    <property type="nucleotide sequence ID" value="NZ_WVIE01000037.1"/>
</dbReference>
<dbReference type="EMBL" id="WVIE01000037">
    <property type="protein sequence ID" value="NDJ19684.1"/>
    <property type="molecule type" value="Genomic_DNA"/>
</dbReference>
<protein>
    <recommendedName>
        <fullName evidence="2">histidine kinase</fullName>
        <ecNumber evidence="2">2.7.13.3</ecNumber>
    </recommendedName>
</protein>
<feature type="compositionally biased region" description="Polar residues" evidence="9">
    <location>
        <begin position="358"/>
        <end position="372"/>
    </location>
</feature>
<dbReference type="FunFam" id="3.30.565.10:FF:000016">
    <property type="entry name" value="Chemotaxis protein CheA, putative"/>
    <property type="match status" value="1"/>
</dbReference>
<evidence type="ECO:0000256" key="6">
    <source>
        <dbReference type="ARBA" id="ARBA00023012"/>
    </source>
</evidence>
<feature type="modified residue" description="4-aspartylphosphate" evidence="8">
    <location>
        <position position="1014"/>
    </location>
</feature>
<evidence type="ECO:0000256" key="4">
    <source>
        <dbReference type="ARBA" id="ARBA00022679"/>
    </source>
</evidence>
<name>A0A8J8CKM1_9CYAN</name>
<keyword evidence="3 8" id="KW-0597">Phosphoprotein</keyword>
<gene>
    <name evidence="13" type="ORF">GS601_20735</name>
</gene>
<dbReference type="GO" id="GO:0006935">
    <property type="term" value="P:chemotaxis"/>
    <property type="evidence" value="ECO:0007669"/>
    <property type="project" value="InterPro"/>
</dbReference>
<dbReference type="SMART" id="SM00387">
    <property type="entry name" value="HATPase_c"/>
    <property type="match status" value="1"/>
</dbReference>
<feature type="domain" description="Histidine kinase" evidence="10">
    <location>
        <begin position="533"/>
        <end position="772"/>
    </location>
</feature>
<feature type="modified residue" description="Phosphohistidine" evidence="7">
    <location>
        <position position="49"/>
    </location>
</feature>
<reference evidence="13" key="1">
    <citation type="submission" date="2019-12" db="EMBL/GenBank/DDBJ databases">
        <title>High-Quality draft genome sequences of three cyanobacteria isolated from the limestone walls of the Old Cathedral of Coimbra.</title>
        <authorList>
            <person name="Tiago I."/>
            <person name="Soares F."/>
            <person name="Portugal A."/>
        </authorList>
    </citation>
    <scope>NUCLEOTIDE SEQUENCE</scope>
    <source>
        <strain evidence="13">A</strain>
    </source>
</reference>
<evidence type="ECO:0000256" key="7">
    <source>
        <dbReference type="PROSITE-ProRule" id="PRU00110"/>
    </source>
</evidence>
<dbReference type="PRINTS" id="PR00344">
    <property type="entry name" value="BCTRLSENSOR"/>
</dbReference>
<dbReference type="InterPro" id="IPR036890">
    <property type="entry name" value="HATPase_C_sf"/>
</dbReference>
<dbReference type="PANTHER" id="PTHR43395">
    <property type="entry name" value="SENSOR HISTIDINE KINASE CHEA"/>
    <property type="match status" value="1"/>
</dbReference>
<dbReference type="InterPro" id="IPR003594">
    <property type="entry name" value="HATPase_dom"/>
</dbReference>
<dbReference type="SMART" id="SM00073">
    <property type="entry name" value="HPT"/>
    <property type="match status" value="1"/>
</dbReference>
<dbReference type="InterPro" id="IPR005467">
    <property type="entry name" value="His_kinase_dom"/>
</dbReference>
<dbReference type="InterPro" id="IPR002545">
    <property type="entry name" value="CheW-lke_dom"/>
</dbReference>
<dbReference type="Pfam" id="PF02518">
    <property type="entry name" value="HATPase_c"/>
    <property type="match status" value="1"/>
</dbReference>
<dbReference type="Pfam" id="PF00072">
    <property type="entry name" value="Response_reg"/>
    <property type="match status" value="1"/>
</dbReference>
<evidence type="ECO:0000256" key="8">
    <source>
        <dbReference type="PROSITE-ProRule" id="PRU00169"/>
    </source>
</evidence>
<keyword evidence="5" id="KW-0418">Kinase</keyword>
<dbReference type="Pfam" id="PF01584">
    <property type="entry name" value="CheW"/>
    <property type="match status" value="1"/>
</dbReference>
<evidence type="ECO:0000259" key="11">
    <source>
        <dbReference type="PROSITE" id="PS50110"/>
    </source>
</evidence>
<evidence type="ECO:0000256" key="9">
    <source>
        <dbReference type="SAM" id="MobiDB-lite"/>
    </source>
</evidence>
<dbReference type="SUPFAM" id="SSF55874">
    <property type="entry name" value="ATPase domain of HSP90 chaperone/DNA topoisomerase II/histidine kinase"/>
    <property type="match status" value="1"/>
</dbReference>
<sequence length="1088" mass="120562">MSDTTLRQQPYSYFLTEAQDLLRSIEQDLLSLREERSPAKVHSLMRAAHTLKGAAASVGFDTIKTISHSLEDVFKALYKPEVDIDAELEALLFEGYECLRSPLMMALNTDRPPNHGSAECLARAEVVFKQLRTKLGKHFDPGAAIPTSAELGFDITRSLFETGVRERLEELAIAVSNGSPQQISETLQTQAEVFLGLSESLNLPGFGAIAQASLKALKVNPEQSVAIAQAALADLRQGQIAVLSGDRRQGGAVSEALKRLTHRTPVNAPQSRRTTLSHREPPASKARSMQSALQHSQRSWHRFLQFLNRPLWSAPDAGVVKSNPVTVRVDNNVQEDGQAQLDIDSIQSALEELGSLDLSPTSEAAGSSSATQGFELWDDEPPATILPPKELQPSPQQAGLEQAPLQASLKPQPMTQHVETPPLDHAPQLEKGSAQMPTVRVELEHLESLNYTTSELLIHQNQQMLQDEHLHLVVRELTQGLKQHQRTMAQLQEWADRQLTLPEPSMDSHRARLAQMEDGLNIKFDTLELDQHNEVHELLQSAVEELVPLELEVQAMEALARQANLARNKQGRLLGYLRDDLMLARMIPIGAVLNRLPRIVQQLTETYGKQVELQLSGTQVLVDKAVAERLFDPLLHLIRNAFDHGIESADLRHQHRKPAGGRIIIRVSQQGNRTLIDVQDDGGGLDLKRICQRGFELKKLSSNQVEQFSQAELLNLLFEPGFSTAKQVNELSGRGVGLDVVRSHVQFLQGNLTVASELNRGTTFSLHLPLTLMSARLLVCQSGQAIYGFLSDEIDRILAPTAEQFEMVGSTRVFRWQQGEEEYPVPVHQISQLMHYATMLPSAESTRNGLPEIGTLSTPLLLMRRQEEWVGLEVDHLIGEQELVIRPMGTTLTPPSYVYGCSVLGDGRLILVVDGVAIVQQLLLANDLLRKESSADLPLQQPHLRSADIPANLAPSSPVQTSQCVLVIDDSITVRQALTFTLQDAGYDVIQAQDGLDAIAQLQQHPDIQLITCDVEMPRLNGFEFLMRYSQESGLKQIPVIMLTSRSNEKHQQLAVQLGASAYMTKPFAEEQLLSLVKRLIKSKEAVS</sequence>
<proteinExistence type="predicted"/>
<dbReference type="InterPro" id="IPR051315">
    <property type="entry name" value="Bact_Chemotaxis_CheA"/>
</dbReference>
<dbReference type="SUPFAM" id="SSF50341">
    <property type="entry name" value="CheW-like"/>
    <property type="match status" value="1"/>
</dbReference>
<dbReference type="SUPFAM" id="SSF47226">
    <property type="entry name" value="Histidine-containing phosphotransfer domain, HPT domain"/>
    <property type="match status" value="1"/>
</dbReference>
<dbReference type="SUPFAM" id="SSF52172">
    <property type="entry name" value="CheY-like"/>
    <property type="match status" value="1"/>
</dbReference>
<evidence type="ECO:0000256" key="5">
    <source>
        <dbReference type="ARBA" id="ARBA00022777"/>
    </source>
</evidence>
<dbReference type="InterPro" id="IPR008207">
    <property type="entry name" value="Sig_transdc_His_kin_Hpt_dom"/>
</dbReference>
<feature type="domain" description="HPt" evidence="12">
    <location>
        <begin position="3"/>
        <end position="106"/>
    </location>
</feature>
<comment type="catalytic activity">
    <reaction evidence="1">
        <text>ATP + protein L-histidine = ADP + protein N-phospho-L-histidine.</text>
        <dbReference type="EC" id="2.7.13.3"/>
    </reaction>
</comment>
<dbReference type="InterPro" id="IPR036061">
    <property type="entry name" value="CheW-like_dom_sf"/>
</dbReference>
<keyword evidence="6" id="KW-0902">Two-component regulatory system</keyword>
<dbReference type="SMART" id="SM00260">
    <property type="entry name" value="CheW"/>
    <property type="match status" value="1"/>
</dbReference>
<keyword evidence="14" id="KW-1185">Reference proteome</keyword>
<dbReference type="AlphaFoldDB" id="A0A8J8CKM1"/>
<dbReference type="InterPro" id="IPR004358">
    <property type="entry name" value="Sig_transdc_His_kin-like_C"/>
</dbReference>
<evidence type="ECO:0000256" key="1">
    <source>
        <dbReference type="ARBA" id="ARBA00000085"/>
    </source>
</evidence>
<dbReference type="EC" id="2.7.13.3" evidence="2"/>
<dbReference type="Gene3D" id="2.30.30.40">
    <property type="entry name" value="SH3 Domains"/>
    <property type="match status" value="1"/>
</dbReference>
<keyword evidence="4" id="KW-0808">Transferase</keyword>
<dbReference type="CDD" id="cd00088">
    <property type="entry name" value="HPT"/>
    <property type="match status" value="1"/>
</dbReference>
<dbReference type="GO" id="GO:0000160">
    <property type="term" value="P:phosphorelay signal transduction system"/>
    <property type="evidence" value="ECO:0007669"/>
    <property type="project" value="UniProtKB-KW"/>
</dbReference>
<dbReference type="PROSITE" id="PS50109">
    <property type="entry name" value="HIS_KIN"/>
    <property type="match status" value="1"/>
</dbReference>